<name>G8H2Q0_9BASI</name>
<evidence type="ECO:0000313" key="1">
    <source>
        <dbReference type="EMBL" id="AER30258.1"/>
    </source>
</evidence>
<keyword evidence="1" id="KW-0371">Homeobox</keyword>
<sequence length="138" mass="15127">MPTTGFTSLIASANSLLRHPAFGQLSPPVPRRPSCVVLEPPTFVPRGGDLPNELEQLGCSHAVIEALVSVFEDSCRDLASQSNALFSSRVGQVCAIFEPGEEARCAEWQRSIALGFERQYQASARMMRHRLLDEVRSA</sequence>
<proteinExistence type="predicted"/>
<dbReference type="EMBL" id="JN246622">
    <property type="protein sequence ID" value="AER30258.1"/>
    <property type="molecule type" value="Genomic_DNA"/>
</dbReference>
<accession>G8H2Q0</accession>
<organism evidence="1">
    <name type="scientific">Rhodotorula diobovata</name>
    <dbReference type="NCBI Taxonomy" id="5288"/>
    <lineage>
        <taxon>Eukaryota</taxon>
        <taxon>Fungi</taxon>
        <taxon>Dikarya</taxon>
        <taxon>Basidiomycota</taxon>
        <taxon>Pucciniomycotina</taxon>
        <taxon>Microbotryomycetes</taxon>
        <taxon>Sporidiobolales</taxon>
        <taxon>Sporidiobolaceae</taxon>
        <taxon>Rhodotorula</taxon>
    </lineage>
</organism>
<reference evidence="1" key="1">
    <citation type="journal article" date="2011" name="BMC Evol. Biol.">
        <title>Evidence for maintenance of sex determinants but not of sexual stages in red yeasts, a group of early diverged basidiomycetes.</title>
        <authorList>
            <person name="Coelho M.A."/>
            <person name="Goncalves P."/>
            <person name="Sampaio J.P."/>
        </authorList>
    </citation>
    <scope>NUCLEOTIDE SEQUENCE</scope>
    <source>
        <strain evidence="1">PYCC 2920</strain>
    </source>
</reference>
<dbReference type="AlphaFoldDB" id="G8H2Q0"/>
<gene>
    <name evidence="1" type="primary">HD2</name>
</gene>
<protein>
    <submittedName>
        <fullName evidence="1">Homeodomain transcription factor HD2</fullName>
    </submittedName>
</protein>
<feature type="non-terminal residue" evidence="1">
    <location>
        <position position="138"/>
    </location>
</feature>
<keyword evidence="1" id="KW-0238">DNA-binding</keyword>
<dbReference type="GO" id="GO:0003677">
    <property type="term" value="F:DNA binding"/>
    <property type="evidence" value="ECO:0007669"/>
    <property type="project" value="UniProtKB-KW"/>
</dbReference>